<organism evidence="3 4">
    <name type="scientific">Macrococcus bovicus</name>
    <dbReference type="NCBI Taxonomy" id="69968"/>
    <lineage>
        <taxon>Bacteria</taxon>
        <taxon>Bacillati</taxon>
        <taxon>Bacillota</taxon>
        <taxon>Bacilli</taxon>
        <taxon>Bacillales</taxon>
        <taxon>Staphylococcaceae</taxon>
        <taxon>Macrococcus</taxon>
    </lineage>
</organism>
<dbReference type="EMBL" id="SCWF01000016">
    <property type="protein sequence ID" value="TDM12466.1"/>
    <property type="molecule type" value="Genomic_DNA"/>
</dbReference>
<dbReference type="InterPro" id="IPR001447">
    <property type="entry name" value="Arylamine_N-AcTrfase"/>
</dbReference>
<dbReference type="PRINTS" id="PR01543">
    <property type="entry name" value="ANATRNSFRASE"/>
</dbReference>
<comment type="similarity">
    <text evidence="1 2">Belongs to the arylamine N-acetyltransferase family.</text>
</comment>
<reference evidence="3 4" key="1">
    <citation type="submission" date="2019-01" db="EMBL/GenBank/DDBJ databases">
        <title>Draft genome sequences of the type strains of six Macrococcus species.</title>
        <authorList>
            <person name="Mazhar S."/>
            <person name="Altermann E."/>
            <person name="Hill C."/>
            <person name="Mcauliffe O."/>
        </authorList>
    </citation>
    <scope>NUCLEOTIDE SEQUENCE [LARGE SCALE GENOMIC DNA]</scope>
    <source>
        <strain evidence="3 4">ATCC 51825</strain>
    </source>
</reference>
<keyword evidence="3" id="KW-0808">Transferase</keyword>
<gene>
    <name evidence="3" type="ORF">ERX55_10690</name>
</gene>
<dbReference type="PANTHER" id="PTHR11786">
    <property type="entry name" value="N-HYDROXYARYLAMINE O-ACETYLTRANSFERASE"/>
    <property type="match status" value="1"/>
</dbReference>
<comment type="caution">
    <text evidence="3">The sequence shown here is derived from an EMBL/GenBank/DDBJ whole genome shotgun (WGS) entry which is preliminary data.</text>
</comment>
<keyword evidence="4" id="KW-1185">Reference proteome</keyword>
<dbReference type="AlphaFoldDB" id="A0A4V3BF33"/>
<dbReference type="InterPro" id="IPR038765">
    <property type="entry name" value="Papain-like_cys_pep_sf"/>
</dbReference>
<dbReference type="Proteomes" id="UP000294843">
    <property type="component" value="Unassembled WGS sequence"/>
</dbReference>
<dbReference type="SUPFAM" id="SSF54001">
    <property type="entry name" value="Cysteine proteinases"/>
    <property type="match status" value="1"/>
</dbReference>
<dbReference type="Gene3D" id="3.30.2140.20">
    <property type="match status" value="1"/>
</dbReference>
<evidence type="ECO:0000256" key="2">
    <source>
        <dbReference type="RuleBase" id="RU003452"/>
    </source>
</evidence>
<dbReference type="Pfam" id="PF00797">
    <property type="entry name" value="Acetyltransf_2"/>
    <property type="match status" value="1"/>
</dbReference>
<dbReference type="GO" id="GO:0016407">
    <property type="term" value="F:acetyltransferase activity"/>
    <property type="evidence" value="ECO:0007669"/>
    <property type="project" value="InterPro"/>
</dbReference>
<dbReference type="OrthoDB" id="7181050at2"/>
<protein>
    <submittedName>
        <fullName evidence="3">Arylamine N-acetyltransferase</fullName>
    </submittedName>
</protein>
<name>A0A4V3BF33_9STAP</name>
<sequence length="269" mass="31297">MTETLFESQTFTPAQIKAIDHYLNISTPDEQADLNQLNQLIAHYASTVPFENISVQNKVPIDVKLESLFHKIVERRRGGYCYEMNTFFKHYLLYKGYDAYNVSATIRTPDGWSREGSHMSLLVQLDRLYVADVGFGDFPLQALPIMSEDEAVVIHDVNGRYRAVERDNGFVVQKLKEDEFQTLYRAEFEPRDLSYFDDNLYYNQHNPDSIFVKKLIITLPLSDGRVTMSDRNLTITKQGKKEVQAVTKDNYRQFLNDYFGMDVAINKWE</sequence>
<accession>A0A4V3BF33</accession>
<dbReference type="RefSeq" id="WP_133452582.1">
    <property type="nucleotide sequence ID" value="NZ_SCWF01000016.1"/>
</dbReference>
<dbReference type="InterPro" id="IPR053710">
    <property type="entry name" value="Arylamine_NAT_domain_sf"/>
</dbReference>
<evidence type="ECO:0000256" key="1">
    <source>
        <dbReference type="ARBA" id="ARBA00006547"/>
    </source>
</evidence>
<dbReference type="PANTHER" id="PTHR11786:SF0">
    <property type="entry name" value="ARYLAMINE N-ACETYLTRANSFERASE 4-RELATED"/>
    <property type="match status" value="1"/>
</dbReference>
<evidence type="ECO:0000313" key="4">
    <source>
        <dbReference type="Proteomes" id="UP000294843"/>
    </source>
</evidence>
<evidence type="ECO:0000313" key="3">
    <source>
        <dbReference type="EMBL" id="TDM12466.1"/>
    </source>
</evidence>
<proteinExistence type="inferred from homology"/>